<dbReference type="Pfam" id="PF00015">
    <property type="entry name" value="MCPsignal"/>
    <property type="match status" value="1"/>
</dbReference>
<evidence type="ECO:0000256" key="8">
    <source>
        <dbReference type="SAM" id="Coils"/>
    </source>
</evidence>
<feature type="transmembrane region" description="Helical" evidence="9">
    <location>
        <begin position="241"/>
        <end position="268"/>
    </location>
</feature>
<dbReference type="GO" id="GO:0006935">
    <property type="term" value="P:chemotaxis"/>
    <property type="evidence" value="ECO:0007669"/>
    <property type="project" value="UniProtKB-ARBA"/>
</dbReference>
<evidence type="ECO:0000256" key="7">
    <source>
        <dbReference type="PROSITE-ProRule" id="PRU00284"/>
    </source>
</evidence>
<comment type="similarity">
    <text evidence="6">Belongs to the methyl-accepting chemotaxis (MCP) protein family.</text>
</comment>
<dbReference type="GO" id="GO:0007165">
    <property type="term" value="P:signal transduction"/>
    <property type="evidence" value="ECO:0007669"/>
    <property type="project" value="UniProtKB-KW"/>
</dbReference>
<evidence type="ECO:0000313" key="13">
    <source>
        <dbReference type="Proteomes" id="UP001140973"/>
    </source>
</evidence>
<keyword evidence="4 9" id="KW-0472">Membrane</keyword>
<evidence type="ECO:0000313" key="12">
    <source>
        <dbReference type="EMBL" id="MDE1358887.1"/>
    </source>
</evidence>
<proteinExistence type="inferred from homology"/>
<dbReference type="PANTHER" id="PTHR32089">
    <property type="entry name" value="METHYL-ACCEPTING CHEMOTAXIS PROTEIN MCPB"/>
    <property type="match status" value="1"/>
</dbReference>
<dbReference type="InterPro" id="IPR004089">
    <property type="entry name" value="MCPsignal_dom"/>
</dbReference>
<reference evidence="12" key="1">
    <citation type="submission" date="2022-02" db="EMBL/GenBank/DDBJ databases">
        <title>Emergence and expansion in Europe of a Vibrio aestuarianus clonal complex pathogenic for oysters.</title>
        <authorList>
            <person name="Mesnil A."/>
            <person name="Travers M.-A."/>
        </authorList>
    </citation>
    <scope>NUCLEOTIDE SEQUENCE</scope>
    <source>
        <strain evidence="12">151-ITT-15-cp-1</strain>
    </source>
</reference>
<evidence type="ECO:0000256" key="9">
    <source>
        <dbReference type="SAM" id="Phobius"/>
    </source>
</evidence>
<evidence type="ECO:0000256" key="5">
    <source>
        <dbReference type="ARBA" id="ARBA00023224"/>
    </source>
</evidence>
<keyword evidence="3 9" id="KW-1133">Transmembrane helix</keyword>
<evidence type="ECO:0000256" key="1">
    <source>
        <dbReference type="ARBA" id="ARBA00004141"/>
    </source>
</evidence>
<feature type="coiled-coil region" evidence="8">
    <location>
        <begin position="321"/>
        <end position="352"/>
    </location>
</feature>
<dbReference type="Pfam" id="PF00672">
    <property type="entry name" value="HAMP"/>
    <property type="match status" value="1"/>
</dbReference>
<dbReference type="FunFam" id="1.10.287.950:FF:000001">
    <property type="entry name" value="Methyl-accepting chemotaxis sensory transducer"/>
    <property type="match status" value="1"/>
</dbReference>
<dbReference type="Proteomes" id="UP001140973">
    <property type="component" value="Unassembled WGS sequence"/>
</dbReference>
<dbReference type="GO" id="GO:0016020">
    <property type="term" value="C:membrane"/>
    <property type="evidence" value="ECO:0007669"/>
    <property type="project" value="UniProtKB-SubCell"/>
</dbReference>
<comment type="caution">
    <text evidence="12">The sequence shown here is derived from an EMBL/GenBank/DDBJ whole genome shotgun (WGS) entry which is preliminary data.</text>
</comment>
<dbReference type="Pfam" id="PF14827">
    <property type="entry name" value="dCache_3"/>
    <property type="match status" value="1"/>
</dbReference>
<sequence>MRELRGFYDIALARVENNGNLATGLAKVISLTPEIQQDFADRDRDSLAKRTVPMFKTLKKEYGVRQFQFHTQPATSFFRAHKPAKFGDDLSSFRKTVVETNQSRRTIMGLEKGVAGIGIRGIVPVYHQSQHIGSVEFGMSFDQTFFDQFKQSFGVDVNLYTFDGGNVNTFASTTDGVMLSEQADIQAVFDGRSEYEQRVTEYKGTPLATYLHVIPDYSGDPIAVIEIAMDRSHNVAAEQGLVYQALLGAVVALVLGLVAAYLIALGITNPINRAAKAMAEIAHGDGDLTLRLDDSAKDEVGELARQFNHFVTKVHDTVVEANQVSQHLNSAAEQLSQVTEQTGNNIQRQQQETELVATAMNEMVATVQEVAHNASEAADATEAANKATINGQSIVESVVGGINQLLSDIEQTGQVLEKLEQQSVDIDTVLEVIRSIAEQTNLLALNAAIEAARAGEQGRGFAVVADEVRALASRTQQSTEEIQRIIEQLQQGAKQAVSVMQHSIDSTQTSVEQAEQAGASLHEITSTVDTINAMNIQIASAASEQVSVSDEINRNIANINDAVILTVDACEQSEHASQELKSLAQQLSQHMSHFKVSL</sequence>
<evidence type="ECO:0000256" key="3">
    <source>
        <dbReference type="ARBA" id="ARBA00022989"/>
    </source>
</evidence>
<dbReference type="CDD" id="cd06225">
    <property type="entry name" value="HAMP"/>
    <property type="match status" value="1"/>
</dbReference>
<keyword evidence="2 9" id="KW-0812">Transmembrane</keyword>
<feature type="domain" description="Methyl-accepting transducer" evidence="10">
    <location>
        <begin position="324"/>
        <end position="560"/>
    </location>
</feature>
<gene>
    <name evidence="12" type="ORF">L9W73_16515</name>
</gene>
<dbReference type="SMART" id="SM00304">
    <property type="entry name" value="HAMP"/>
    <property type="match status" value="1"/>
</dbReference>
<dbReference type="InterPro" id="IPR003660">
    <property type="entry name" value="HAMP_dom"/>
</dbReference>
<protein>
    <submittedName>
        <fullName evidence="12">Methyl-accepting chemotaxis protein</fullName>
    </submittedName>
</protein>
<accession>A0A9X4FHT1</accession>
<evidence type="ECO:0000256" key="2">
    <source>
        <dbReference type="ARBA" id="ARBA00022692"/>
    </source>
</evidence>
<dbReference type="AlphaFoldDB" id="A0A9X4FHT1"/>
<comment type="subcellular location">
    <subcellularLocation>
        <location evidence="1">Membrane</location>
        <topology evidence="1">Multi-pass membrane protein</topology>
    </subcellularLocation>
</comment>
<dbReference type="SMART" id="SM00283">
    <property type="entry name" value="MA"/>
    <property type="match status" value="1"/>
</dbReference>
<evidence type="ECO:0000259" key="11">
    <source>
        <dbReference type="PROSITE" id="PS50885"/>
    </source>
</evidence>
<dbReference type="EMBL" id="JAKNAP010000099">
    <property type="protein sequence ID" value="MDE1358887.1"/>
    <property type="molecule type" value="Genomic_DNA"/>
</dbReference>
<organism evidence="12 13">
    <name type="scientific">Vibrio aestuarianus</name>
    <dbReference type="NCBI Taxonomy" id="28171"/>
    <lineage>
        <taxon>Bacteria</taxon>
        <taxon>Pseudomonadati</taxon>
        <taxon>Pseudomonadota</taxon>
        <taxon>Gammaproteobacteria</taxon>
        <taxon>Vibrionales</taxon>
        <taxon>Vibrionaceae</taxon>
        <taxon>Vibrio</taxon>
    </lineage>
</organism>
<dbReference type="RefSeq" id="WP_217901900.1">
    <property type="nucleotide sequence ID" value="NZ_JAAKZK010000154.1"/>
</dbReference>
<keyword evidence="8" id="KW-0175">Coiled coil</keyword>
<dbReference type="PROSITE" id="PS50111">
    <property type="entry name" value="CHEMOTAXIS_TRANSDUC_2"/>
    <property type="match status" value="1"/>
</dbReference>
<dbReference type="PROSITE" id="PS50885">
    <property type="entry name" value="HAMP"/>
    <property type="match status" value="1"/>
</dbReference>
<evidence type="ECO:0000259" key="10">
    <source>
        <dbReference type="PROSITE" id="PS50111"/>
    </source>
</evidence>
<dbReference type="InterPro" id="IPR029150">
    <property type="entry name" value="dCache_3"/>
</dbReference>
<keyword evidence="5 7" id="KW-0807">Transducer</keyword>
<dbReference type="PANTHER" id="PTHR32089:SF119">
    <property type="entry name" value="METHYL-ACCEPTING CHEMOTAXIS PROTEIN CTPL"/>
    <property type="match status" value="1"/>
</dbReference>
<feature type="domain" description="HAMP" evidence="11">
    <location>
        <begin position="265"/>
        <end position="319"/>
    </location>
</feature>
<dbReference type="CDD" id="cd11386">
    <property type="entry name" value="MCP_signal"/>
    <property type="match status" value="1"/>
</dbReference>
<evidence type="ECO:0000256" key="6">
    <source>
        <dbReference type="ARBA" id="ARBA00029447"/>
    </source>
</evidence>
<evidence type="ECO:0000256" key="4">
    <source>
        <dbReference type="ARBA" id="ARBA00023136"/>
    </source>
</evidence>
<name>A0A9X4FHT1_9VIBR</name>